<dbReference type="Gene3D" id="3.60.15.10">
    <property type="entry name" value="Ribonuclease Z/Hydroxyacylglutathione hydrolase-like"/>
    <property type="match status" value="1"/>
</dbReference>
<comment type="catalytic activity">
    <reaction evidence="1">
        <text>3',5'-cyclic CMP + H2O = CMP + H(+)</text>
        <dbReference type="Rhea" id="RHEA:72675"/>
        <dbReference type="ChEBI" id="CHEBI:15377"/>
        <dbReference type="ChEBI" id="CHEBI:15378"/>
        <dbReference type="ChEBI" id="CHEBI:58003"/>
        <dbReference type="ChEBI" id="CHEBI:60377"/>
    </reaction>
    <physiologicalReaction direction="left-to-right" evidence="1">
        <dbReference type="Rhea" id="RHEA:72676"/>
    </physiologicalReaction>
</comment>
<dbReference type="SUPFAM" id="SSF56281">
    <property type="entry name" value="Metallo-hydrolase/oxidoreductase"/>
    <property type="match status" value="1"/>
</dbReference>
<organism evidence="5 6">
    <name type="scientific">Paenibacillus aurantiacus</name>
    <dbReference type="NCBI Taxonomy" id="1936118"/>
    <lineage>
        <taxon>Bacteria</taxon>
        <taxon>Bacillati</taxon>
        <taxon>Bacillota</taxon>
        <taxon>Bacilli</taxon>
        <taxon>Bacillales</taxon>
        <taxon>Paenibacillaceae</taxon>
        <taxon>Paenibacillus</taxon>
    </lineage>
</organism>
<dbReference type="EMBL" id="JBHMDO010000048">
    <property type="protein sequence ID" value="MFB9330432.1"/>
    <property type="molecule type" value="Genomic_DNA"/>
</dbReference>
<accession>A0ABV5KYW8</accession>
<evidence type="ECO:0000256" key="2">
    <source>
        <dbReference type="ARBA" id="ARBA00034301"/>
    </source>
</evidence>
<proteinExistence type="predicted"/>
<dbReference type="Pfam" id="PF12706">
    <property type="entry name" value="Lactamase_B_2"/>
    <property type="match status" value="1"/>
</dbReference>
<sequence>MTTISFWGTGDSMGVPRVYCSCDVCAEARSGGVNRRRRPLVHLADASFGEMLIDCGPDWREQMEMAGHRFIDRILITHAHFDHIAGLAEWADACRWLKRRGEAFARADVIREILTRYPWLERNVRFIPLEETMTFGEWQFDSWLVNHGKNGYSYAFKFTHATDGRAWAYCSDSIALTSEQRAPLAGLDLLVLGTSFYEEPYPVETRSLYDVKEALQLLEELKPARTWFTHMSHDIDLRRDYALPSQVAFAYSGLQVSV</sequence>
<dbReference type="RefSeq" id="WP_377501660.1">
    <property type="nucleotide sequence ID" value="NZ_JBHMDO010000048.1"/>
</dbReference>
<evidence type="ECO:0000256" key="3">
    <source>
        <dbReference type="ARBA" id="ARBA00048505"/>
    </source>
</evidence>
<evidence type="ECO:0000256" key="1">
    <source>
        <dbReference type="ARBA" id="ARBA00034221"/>
    </source>
</evidence>
<comment type="caution">
    <text evidence="5">The sequence shown here is derived from an EMBL/GenBank/DDBJ whole genome shotgun (WGS) entry which is preliminary data.</text>
</comment>
<evidence type="ECO:0000313" key="6">
    <source>
        <dbReference type="Proteomes" id="UP001589747"/>
    </source>
</evidence>
<gene>
    <name evidence="5" type="ORF">ACFFSY_31205</name>
</gene>
<dbReference type="InterPro" id="IPR036866">
    <property type="entry name" value="RibonucZ/Hydroxyglut_hydro"/>
</dbReference>
<dbReference type="CDD" id="cd16279">
    <property type="entry name" value="metallo-hydrolase-like_MBL-fold"/>
    <property type="match status" value="1"/>
</dbReference>
<evidence type="ECO:0000259" key="4">
    <source>
        <dbReference type="SMART" id="SM00849"/>
    </source>
</evidence>
<dbReference type="SMART" id="SM00849">
    <property type="entry name" value="Lactamase_B"/>
    <property type="match status" value="1"/>
</dbReference>
<dbReference type="PANTHER" id="PTHR42663:SF6">
    <property type="entry name" value="HYDROLASE C777.06C-RELATED"/>
    <property type="match status" value="1"/>
</dbReference>
<dbReference type="InterPro" id="IPR001279">
    <property type="entry name" value="Metallo-B-lactamas"/>
</dbReference>
<dbReference type="PANTHER" id="PTHR42663">
    <property type="entry name" value="HYDROLASE C777.06C-RELATED-RELATED"/>
    <property type="match status" value="1"/>
</dbReference>
<reference evidence="5 6" key="1">
    <citation type="submission" date="2024-09" db="EMBL/GenBank/DDBJ databases">
        <authorList>
            <person name="Sun Q."/>
            <person name="Mori K."/>
        </authorList>
    </citation>
    <scope>NUCLEOTIDE SEQUENCE [LARGE SCALE GENOMIC DNA]</scope>
    <source>
        <strain evidence="5 6">TISTR 2452</strain>
    </source>
</reference>
<dbReference type="Proteomes" id="UP001589747">
    <property type="component" value="Unassembled WGS sequence"/>
</dbReference>
<comment type="function">
    <text evidence="2">Counteracts the endogenous Pycsar antiviral defense system. Phosphodiesterase that enables metal-dependent hydrolysis of host cyclic nucleotide Pycsar defense signals such as cCMP and cUMP.</text>
</comment>
<name>A0ABV5KYW8_9BACL</name>
<protein>
    <submittedName>
        <fullName evidence="5">MBL fold metallo-hydrolase</fullName>
    </submittedName>
</protein>
<keyword evidence="6" id="KW-1185">Reference proteome</keyword>
<feature type="domain" description="Metallo-beta-lactamase" evidence="4">
    <location>
        <begin position="37"/>
        <end position="230"/>
    </location>
</feature>
<evidence type="ECO:0000313" key="5">
    <source>
        <dbReference type="EMBL" id="MFB9330432.1"/>
    </source>
</evidence>
<comment type="catalytic activity">
    <reaction evidence="3">
        <text>3',5'-cyclic UMP + H2O = UMP + H(+)</text>
        <dbReference type="Rhea" id="RHEA:70575"/>
        <dbReference type="ChEBI" id="CHEBI:15377"/>
        <dbReference type="ChEBI" id="CHEBI:15378"/>
        <dbReference type="ChEBI" id="CHEBI:57865"/>
        <dbReference type="ChEBI" id="CHEBI:184387"/>
    </reaction>
    <physiologicalReaction direction="left-to-right" evidence="3">
        <dbReference type="Rhea" id="RHEA:70576"/>
    </physiologicalReaction>
</comment>